<dbReference type="SUPFAM" id="SSF103481">
    <property type="entry name" value="Multidrug resistance efflux transporter EmrE"/>
    <property type="match status" value="2"/>
</dbReference>
<proteinExistence type="predicted"/>
<accession>A0A8K1C4E6</accession>
<sequence length="334" mass="36443">MVAHESLSDREGEVLPLLVAADSVDKEHGSVVASELKPHALLGLTCVALSAVCFSVMSTLIKYATYSMTSMEAAFWRSAGALVLNYTCIVHQGLSLKVQPEKRKTLFYRSLAGFLSVVFEFYAMSQMVLADASVLIFSSPVITFLFGALLLREKVDPPSFLCAVLSFGGLVCVVRPGFLFGYDHATADTDGSWIAITSALIGAIAQAFVYVAVRQLQGINLHAIIHYFMLFSVVSSVSYIAMIERVFVVPDTYELWAAVLGTGLFTFFGQVLMTKGFQLENAGVASVMRYLDVVCVFIWDSVFLHEQINHWSVIGAVIICSCASIIALRKAKVL</sequence>
<feature type="transmembrane region" description="Helical" evidence="5">
    <location>
        <begin position="310"/>
        <end position="328"/>
    </location>
</feature>
<organism evidence="7 8">
    <name type="scientific">Pythium oligandrum</name>
    <name type="common">Mycoparasitic fungus</name>
    <dbReference type="NCBI Taxonomy" id="41045"/>
    <lineage>
        <taxon>Eukaryota</taxon>
        <taxon>Sar</taxon>
        <taxon>Stramenopiles</taxon>
        <taxon>Oomycota</taxon>
        <taxon>Peronosporomycetes</taxon>
        <taxon>Pythiales</taxon>
        <taxon>Pythiaceae</taxon>
        <taxon>Pythium</taxon>
    </lineage>
</organism>
<feature type="transmembrane region" description="Helical" evidence="5">
    <location>
        <begin position="193"/>
        <end position="213"/>
    </location>
</feature>
<evidence type="ECO:0000256" key="5">
    <source>
        <dbReference type="SAM" id="Phobius"/>
    </source>
</evidence>
<keyword evidence="2 5" id="KW-0812">Transmembrane</keyword>
<evidence type="ECO:0000256" key="1">
    <source>
        <dbReference type="ARBA" id="ARBA00004141"/>
    </source>
</evidence>
<feature type="transmembrane region" description="Helical" evidence="5">
    <location>
        <begin position="255"/>
        <end position="274"/>
    </location>
</feature>
<name>A0A8K1C4E6_PYTOL</name>
<feature type="transmembrane region" description="Helical" evidence="5">
    <location>
        <begin position="130"/>
        <end position="151"/>
    </location>
</feature>
<comment type="caution">
    <text evidence="7">The sequence shown here is derived from an EMBL/GenBank/DDBJ whole genome shotgun (WGS) entry which is preliminary data.</text>
</comment>
<evidence type="ECO:0000313" key="8">
    <source>
        <dbReference type="Proteomes" id="UP000794436"/>
    </source>
</evidence>
<keyword evidence="8" id="KW-1185">Reference proteome</keyword>
<protein>
    <recommendedName>
        <fullName evidence="6">EamA domain-containing protein</fullName>
    </recommendedName>
</protein>
<evidence type="ECO:0000256" key="4">
    <source>
        <dbReference type="ARBA" id="ARBA00023136"/>
    </source>
</evidence>
<feature type="transmembrane region" description="Helical" evidence="5">
    <location>
        <begin position="225"/>
        <end position="243"/>
    </location>
</feature>
<feature type="domain" description="EamA" evidence="6">
    <location>
        <begin position="194"/>
        <end position="325"/>
    </location>
</feature>
<dbReference type="InterPro" id="IPR037185">
    <property type="entry name" value="EmrE-like"/>
</dbReference>
<evidence type="ECO:0000256" key="2">
    <source>
        <dbReference type="ARBA" id="ARBA00022692"/>
    </source>
</evidence>
<gene>
    <name evidence="7" type="ORF">Poli38472_008786</name>
</gene>
<evidence type="ECO:0000256" key="3">
    <source>
        <dbReference type="ARBA" id="ARBA00022989"/>
    </source>
</evidence>
<feature type="transmembrane region" description="Helical" evidence="5">
    <location>
        <begin position="160"/>
        <end position="181"/>
    </location>
</feature>
<dbReference type="Proteomes" id="UP000794436">
    <property type="component" value="Unassembled WGS sequence"/>
</dbReference>
<dbReference type="InterPro" id="IPR000620">
    <property type="entry name" value="EamA_dom"/>
</dbReference>
<keyword evidence="3 5" id="KW-1133">Transmembrane helix</keyword>
<comment type="subcellular location">
    <subcellularLocation>
        <location evidence="1">Membrane</location>
        <topology evidence="1">Multi-pass membrane protein</topology>
    </subcellularLocation>
</comment>
<evidence type="ECO:0000313" key="7">
    <source>
        <dbReference type="EMBL" id="TMW56138.1"/>
    </source>
</evidence>
<reference evidence="7" key="1">
    <citation type="submission" date="2019-03" db="EMBL/GenBank/DDBJ databases">
        <title>Long read genome sequence of the mycoparasitic Pythium oligandrum ATCC 38472 isolated from sugarbeet rhizosphere.</title>
        <authorList>
            <person name="Gaulin E."/>
        </authorList>
    </citation>
    <scope>NUCLEOTIDE SEQUENCE</scope>
    <source>
        <strain evidence="7">ATCC 38472_TT</strain>
    </source>
</reference>
<dbReference type="OrthoDB" id="306876at2759"/>
<dbReference type="AlphaFoldDB" id="A0A8K1C4E6"/>
<keyword evidence="4 5" id="KW-0472">Membrane</keyword>
<feature type="transmembrane region" description="Helical" evidence="5">
    <location>
        <begin position="106"/>
        <end position="124"/>
    </location>
</feature>
<feature type="transmembrane region" description="Helical" evidence="5">
    <location>
        <begin position="40"/>
        <end position="61"/>
    </location>
</feature>
<dbReference type="PANTHER" id="PTHR22911">
    <property type="entry name" value="ACYL-MALONYL CONDENSING ENZYME-RELATED"/>
    <property type="match status" value="1"/>
</dbReference>
<dbReference type="EMBL" id="SPLM01000146">
    <property type="protein sequence ID" value="TMW56138.1"/>
    <property type="molecule type" value="Genomic_DNA"/>
</dbReference>
<feature type="transmembrane region" description="Helical" evidence="5">
    <location>
        <begin position="286"/>
        <end position="304"/>
    </location>
</feature>
<dbReference type="PANTHER" id="PTHR22911:SF6">
    <property type="entry name" value="SOLUTE CARRIER FAMILY 35 MEMBER G1"/>
    <property type="match status" value="1"/>
</dbReference>
<evidence type="ECO:0000259" key="6">
    <source>
        <dbReference type="Pfam" id="PF00892"/>
    </source>
</evidence>
<dbReference type="GO" id="GO:0016020">
    <property type="term" value="C:membrane"/>
    <property type="evidence" value="ECO:0007669"/>
    <property type="project" value="UniProtKB-SubCell"/>
</dbReference>
<feature type="domain" description="EamA" evidence="6">
    <location>
        <begin position="42"/>
        <end position="174"/>
    </location>
</feature>
<dbReference type="Pfam" id="PF00892">
    <property type="entry name" value="EamA"/>
    <property type="match status" value="2"/>
</dbReference>